<feature type="transmembrane region" description="Helical" evidence="1">
    <location>
        <begin position="67"/>
        <end position="90"/>
    </location>
</feature>
<dbReference type="AlphaFoldDB" id="A0A7J6TLI0"/>
<organism evidence="2 3">
    <name type="scientific">Perkinsus olseni</name>
    <name type="common">Perkinsus atlanticus</name>
    <dbReference type="NCBI Taxonomy" id="32597"/>
    <lineage>
        <taxon>Eukaryota</taxon>
        <taxon>Sar</taxon>
        <taxon>Alveolata</taxon>
        <taxon>Perkinsozoa</taxon>
        <taxon>Perkinsea</taxon>
        <taxon>Perkinsida</taxon>
        <taxon>Perkinsidae</taxon>
        <taxon>Perkinsus</taxon>
    </lineage>
</organism>
<evidence type="ECO:0000256" key="1">
    <source>
        <dbReference type="SAM" id="Phobius"/>
    </source>
</evidence>
<proteinExistence type="predicted"/>
<accession>A0A7J6TLI0</accession>
<keyword evidence="1" id="KW-0472">Membrane</keyword>
<keyword evidence="3" id="KW-1185">Reference proteome</keyword>
<reference evidence="2 3" key="1">
    <citation type="submission" date="2020-04" db="EMBL/GenBank/DDBJ databases">
        <title>Perkinsus olseni comparative genomics.</title>
        <authorList>
            <person name="Bogema D.R."/>
        </authorList>
    </citation>
    <scope>NUCLEOTIDE SEQUENCE [LARGE SCALE GENOMIC DNA]</scope>
    <source>
        <strain evidence="2 3">ATCC PRA-207</strain>
    </source>
</reference>
<gene>
    <name evidence="2" type="ORF">FOZ63_017737</name>
</gene>
<dbReference type="EMBL" id="JABANO010009929">
    <property type="protein sequence ID" value="KAF4745985.1"/>
    <property type="molecule type" value="Genomic_DNA"/>
</dbReference>
<name>A0A7J6TLI0_PEROL</name>
<feature type="non-terminal residue" evidence="2">
    <location>
        <position position="1"/>
    </location>
</feature>
<sequence length="186" mass="21117">TGGKIAAIRVFTDFFLKNGTWRSFFFVVVVRLYRMQPRDSTVTRQEIISGHDRYCDFTSTVSPADIIGIRGLFLGVLVFLLTYIVAVLTIRTAFKRVMTTHAAELSILEPQMNDVREDMHSVVERRWCGLPVVAGPPHDFMDHNGPKFETGSLLELNTAAKPGKPPMTSADHKRRFASGSWRYRLR</sequence>
<keyword evidence="1" id="KW-1133">Transmembrane helix</keyword>
<dbReference type="Proteomes" id="UP000553632">
    <property type="component" value="Unassembled WGS sequence"/>
</dbReference>
<evidence type="ECO:0000313" key="3">
    <source>
        <dbReference type="Proteomes" id="UP000553632"/>
    </source>
</evidence>
<comment type="caution">
    <text evidence="2">The sequence shown here is derived from an EMBL/GenBank/DDBJ whole genome shotgun (WGS) entry which is preliminary data.</text>
</comment>
<feature type="non-terminal residue" evidence="2">
    <location>
        <position position="186"/>
    </location>
</feature>
<evidence type="ECO:0000313" key="2">
    <source>
        <dbReference type="EMBL" id="KAF4745985.1"/>
    </source>
</evidence>
<keyword evidence="1" id="KW-0812">Transmembrane</keyword>
<protein>
    <submittedName>
        <fullName evidence="2">Uncharacterized protein</fullName>
    </submittedName>
</protein>